<evidence type="ECO:0000313" key="1">
    <source>
        <dbReference type="EMBL" id="PKK79465.1"/>
    </source>
</evidence>
<organism evidence="1 2">
    <name type="scientific">Rhizophagus irregularis</name>
    <dbReference type="NCBI Taxonomy" id="588596"/>
    <lineage>
        <taxon>Eukaryota</taxon>
        <taxon>Fungi</taxon>
        <taxon>Fungi incertae sedis</taxon>
        <taxon>Mucoromycota</taxon>
        <taxon>Glomeromycotina</taxon>
        <taxon>Glomeromycetes</taxon>
        <taxon>Glomerales</taxon>
        <taxon>Glomeraceae</taxon>
        <taxon>Rhizophagus</taxon>
    </lineage>
</organism>
<dbReference type="Proteomes" id="UP000233469">
    <property type="component" value="Unassembled WGS sequence"/>
</dbReference>
<reference evidence="1 2" key="1">
    <citation type="submission" date="2016-04" db="EMBL/GenBank/DDBJ databases">
        <title>Genome analyses suggest a sexual origin of heterokaryosis in a supposedly ancient asexual fungus.</title>
        <authorList>
            <person name="Ropars J."/>
            <person name="Sedzielewska K."/>
            <person name="Noel J."/>
            <person name="Charron P."/>
            <person name="Farinelli L."/>
            <person name="Marton T."/>
            <person name="Kruger M."/>
            <person name="Pelin A."/>
            <person name="Brachmann A."/>
            <person name="Corradi N."/>
        </authorList>
    </citation>
    <scope>NUCLEOTIDE SEQUENCE [LARGE SCALE GENOMIC DNA]</scope>
    <source>
        <strain evidence="1 2">C2</strain>
    </source>
</reference>
<gene>
    <name evidence="1" type="ORF">RhiirC2_727170</name>
</gene>
<reference evidence="1 2" key="2">
    <citation type="submission" date="2017-10" db="EMBL/GenBank/DDBJ databases">
        <title>Extensive intraspecific genome diversity in a model arbuscular mycorrhizal fungus.</title>
        <authorList>
            <person name="Chen E.C.H."/>
            <person name="Morin E."/>
            <person name="Baudet D."/>
            <person name="Noel J."/>
            <person name="Ndikumana S."/>
            <person name="Charron P."/>
            <person name="St-Onge C."/>
            <person name="Giorgi J."/>
            <person name="Grigoriev I.V."/>
            <person name="Roux C."/>
            <person name="Martin F.M."/>
            <person name="Corradi N."/>
        </authorList>
    </citation>
    <scope>NUCLEOTIDE SEQUENCE [LARGE SCALE GENOMIC DNA]</scope>
    <source>
        <strain evidence="1 2">C2</strain>
    </source>
</reference>
<proteinExistence type="predicted"/>
<dbReference type="EMBL" id="LLXL01000044">
    <property type="protein sequence ID" value="PKK79465.1"/>
    <property type="molecule type" value="Genomic_DNA"/>
</dbReference>
<evidence type="ECO:0000313" key="2">
    <source>
        <dbReference type="Proteomes" id="UP000233469"/>
    </source>
</evidence>
<protein>
    <submittedName>
        <fullName evidence="1">Uncharacterized protein</fullName>
    </submittedName>
</protein>
<comment type="caution">
    <text evidence="1">The sequence shown here is derived from an EMBL/GenBank/DDBJ whole genome shotgun (WGS) entry which is preliminary data.</text>
</comment>
<name>A0A2N1P062_9GLOM</name>
<accession>A0A2N1P062</accession>
<sequence>MTGIMQEDPFFLLDEHFFDGKIVSSKYSKKKGNKDRENSFFIDNEVIKSYDKKVFEKKKRM</sequence>
<dbReference type="AlphaFoldDB" id="A0A2N1P062"/>